<dbReference type="CDD" id="cd00057">
    <property type="entry name" value="FA58C"/>
    <property type="match status" value="1"/>
</dbReference>
<dbReference type="Pfam" id="PF00754">
    <property type="entry name" value="F5_F8_type_C"/>
    <property type="match status" value="1"/>
</dbReference>
<dbReference type="PANTHER" id="PTHR24543">
    <property type="entry name" value="MULTICOPPER OXIDASE-RELATED"/>
    <property type="match status" value="1"/>
</dbReference>
<name>K1QTM5_MAGGI</name>
<reference evidence="1" key="1">
    <citation type="journal article" date="2012" name="Nature">
        <title>The oyster genome reveals stress adaptation and complexity of shell formation.</title>
        <authorList>
            <person name="Zhang G."/>
            <person name="Fang X."/>
            <person name="Guo X."/>
            <person name="Li L."/>
            <person name="Luo R."/>
            <person name="Xu F."/>
            <person name="Yang P."/>
            <person name="Zhang L."/>
            <person name="Wang X."/>
            <person name="Qi H."/>
            <person name="Xiong Z."/>
            <person name="Que H."/>
            <person name="Xie Y."/>
            <person name="Holland P.W."/>
            <person name="Paps J."/>
            <person name="Zhu Y."/>
            <person name="Wu F."/>
            <person name="Chen Y."/>
            <person name="Wang J."/>
            <person name="Peng C."/>
            <person name="Meng J."/>
            <person name="Yang L."/>
            <person name="Liu J."/>
            <person name="Wen B."/>
            <person name="Zhang N."/>
            <person name="Huang Z."/>
            <person name="Zhu Q."/>
            <person name="Feng Y."/>
            <person name="Mount A."/>
            <person name="Hedgecock D."/>
            <person name="Xu Z."/>
            <person name="Liu Y."/>
            <person name="Domazet-Loso T."/>
            <person name="Du Y."/>
            <person name="Sun X."/>
            <person name="Zhang S."/>
            <person name="Liu B."/>
            <person name="Cheng P."/>
            <person name="Jiang X."/>
            <person name="Li J."/>
            <person name="Fan D."/>
            <person name="Wang W."/>
            <person name="Fu W."/>
            <person name="Wang T."/>
            <person name="Wang B."/>
            <person name="Zhang J."/>
            <person name="Peng Z."/>
            <person name="Li Y."/>
            <person name="Li N."/>
            <person name="Wang J."/>
            <person name="Chen M."/>
            <person name="He Y."/>
            <person name="Tan F."/>
            <person name="Song X."/>
            <person name="Zheng Q."/>
            <person name="Huang R."/>
            <person name="Yang H."/>
            <person name="Du X."/>
            <person name="Chen L."/>
            <person name="Yang M."/>
            <person name="Gaffney P.M."/>
            <person name="Wang S."/>
            <person name="Luo L."/>
            <person name="She Z."/>
            <person name="Ming Y."/>
            <person name="Huang W."/>
            <person name="Zhang S."/>
            <person name="Huang B."/>
            <person name="Zhang Y."/>
            <person name="Qu T."/>
            <person name="Ni P."/>
            <person name="Miao G."/>
            <person name="Wang J."/>
            <person name="Wang Q."/>
            <person name="Steinberg C.E."/>
            <person name="Wang H."/>
            <person name="Li N."/>
            <person name="Qian L."/>
            <person name="Zhang G."/>
            <person name="Li Y."/>
            <person name="Yang H."/>
            <person name="Liu X."/>
            <person name="Wang J."/>
            <person name="Yin Y."/>
            <person name="Wang J."/>
        </authorList>
    </citation>
    <scope>NUCLEOTIDE SEQUENCE [LARGE SCALE GENOMIC DNA]</scope>
    <source>
        <strain evidence="1">05x7-T-G4-1.051#20</strain>
    </source>
</reference>
<proteinExistence type="predicted"/>
<dbReference type="PROSITE" id="PS50022">
    <property type="entry name" value="FA58C_3"/>
    <property type="match status" value="1"/>
</dbReference>
<dbReference type="SUPFAM" id="SSF49785">
    <property type="entry name" value="Galactose-binding domain-like"/>
    <property type="match status" value="1"/>
</dbReference>
<gene>
    <name evidence="1" type="ORF">CGI_10027804</name>
</gene>
<protein>
    <submittedName>
        <fullName evidence="1">Lactadherin</fullName>
    </submittedName>
</protein>
<organism evidence="1">
    <name type="scientific">Magallana gigas</name>
    <name type="common">Pacific oyster</name>
    <name type="synonym">Crassostrea gigas</name>
    <dbReference type="NCBI Taxonomy" id="29159"/>
    <lineage>
        <taxon>Eukaryota</taxon>
        <taxon>Metazoa</taxon>
        <taxon>Spiralia</taxon>
        <taxon>Lophotrochozoa</taxon>
        <taxon>Mollusca</taxon>
        <taxon>Bivalvia</taxon>
        <taxon>Autobranchia</taxon>
        <taxon>Pteriomorphia</taxon>
        <taxon>Ostreida</taxon>
        <taxon>Ostreoidea</taxon>
        <taxon>Ostreidae</taxon>
        <taxon>Magallana</taxon>
    </lineage>
</organism>
<dbReference type="InParanoid" id="K1QTM5"/>
<dbReference type="FunFam" id="2.60.120.260:FF:000016">
    <property type="entry name" value="Contactin-associated protein-like 4 isoform 1"/>
    <property type="match status" value="1"/>
</dbReference>
<dbReference type="EMBL" id="JH818873">
    <property type="protein sequence ID" value="EKC40162.1"/>
    <property type="molecule type" value="Genomic_DNA"/>
</dbReference>
<dbReference type="OrthoDB" id="6094239at2759"/>
<dbReference type="PROSITE" id="PS01285">
    <property type="entry name" value="FA58C_1"/>
    <property type="match status" value="1"/>
</dbReference>
<accession>K1QTM5</accession>
<dbReference type="Gene3D" id="2.60.120.260">
    <property type="entry name" value="Galactose-binding domain-like"/>
    <property type="match status" value="1"/>
</dbReference>
<dbReference type="InterPro" id="IPR008979">
    <property type="entry name" value="Galactose-bd-like_sf"/>
</dbReference>
<dbReference type="HOGENOM" id="CLU_683809_0_0_1"/>
<evidence type="ECO:0000313" key="1">
    <source>
        <dbReference type="EMBL" id="EKC40162.1"/>
    </source>
</evidence>
<dbReference type="SMART" id="SM00231">
    <property type="entry name" value="FA58C"/>
    <property type="match status" value="1"/>
</dbReference>
<sequence length="403" mass="45627">MRRPAFLTLYSIFALGYCQFDFSNPYSAEQCASKLACSMNYSKVFDAKISELTYHHNLDLYKLRSFFVEKITPLERETEILRTNTSTILQGFGREISNVYTTLSHDREFINNLTRGLYDLGKSLHSEIAFRMDDVHRLVDELRGVQNNLALLQFQVNVLKGVNVTGTTTQVTKPGQSCKTDNATLEELSELKTNNTFLERVYSFAANSVKRLTSDVAERDRQILALQQEIRALQNRPGVPLASSSTCDLPLGLGNSSVIPDSDISASETHVNYVPAGARINSQAGWYTNDKSRSQDWIQVDLGEKKHVTKVATQGAPCCDVWVTNYTIQFSKDGVQWTDYQEQCQKKYFSGNTDQNTIKLQTLEPPIVARFVRINVVDFNRKSSNANNYVGMRFELYGCSVRF</sequence>
<dbReference type="InterPro" id="IPR000421">
    <property type="entry name" value="FA58C"/>
</dbReference>
<dbReference type="AlphaFoldDB" id="K1QTM5"/>